<reference evidence="2" key="1">
    <citation type="submission" date="2016-10" db="EMBL/GenBank/DDBJ databases">
        <authorList>
            <person name="Varghese N."/>
            <person name="Submissions S."/>
        </authorList>
    </citation>
    <scope>NUCLEOTIDE SEQUENCE [LARGE SCALE GENOMIC DNA]</scope>
    <source>
        <strain evidence="2">DSM 13234</strain>
    </source>
</reference>
<dbReference type="RefSeq" id="WP_074764791.1">
    <property type="nucleotide sequence ID" value="NZ_FNWO01000001.1"/>
</dbReference>
<keyword evidence="2" id="KW-1185">Reference proteome</keyword>
<evidence type="ECO:0000313" key="2">
    <source>
        <dbReference type="Proteomes" id="UP000182983"/>
    </source>
</evidence>
<sequence length="239" mass="26268">MSPLHLVSLPLEMRALHRWAALRSLAADEGKALHHLLGESYGKGALQPFRLMVAPNATGATLYAYTKSDRDSLVQIARDCGLPDALAVCDPARLAIKTMPETWSEGRRLAFDLRARPVRRLIKPAGDFPKGAEVDAFLVESLRRASEDAPSDDGPEREATYAEWLAARLGGAARLDQVRMVRFERRTVLRGHKSVEGPDVTFHGELTILDGGKFSDHLASGVGRHCAYGYGMMLLRPAR</sequence>
<proteinExistence type="predicted"/>
<dbReference type="Proteomes" id="UP000182983">
    <property type="component" value="Unassembled WGS sequence"/>
</dbReference>
<protein>
    <submittedName>
        <fullName evidence="1">CRISPR system Cascade subunit CasE</fullName>
    </submittedName>
</protein>
<dbReference type="EMBL" id="FNWO01000001">
    <property type="protein sequence ID" value="SEH25767.1"/>
    <property type="molecule type" value="Genomic_DNA"/>
</dbReference>
<dbReference type="OrthoDB" id="9795689at2"/>
<dbReference type="Pfam" id="PF08798">
    <property type="entry name" value="CRISPR_assoc"/>
    <property type="match status" value="1"/>
</dbReference>
<dbReference type="SUPFAM" id="SSF117987">
    <property type="entry name" value="CRISPR-associated protein"/>
    <property type="match status" value="1"/>
</dbReference>
<gene>
    <name evidence="1" type="ORF">SAMN04244559_00296</name>
</gene>
<evidence type="ECO:0000313" key="1">
    <source>
        <dbReference type="EMBL" id="SEH25767.1"/>
    </source>
</evidence>
<dbReference type="AlphaFoldDB" id="A0A1H6GQS3"/>
<dbReference type="Gene3D" id="3.30.70.1210">
    <property type="entry name" value="Crispr-associated protein, domain 2"/>
    <property type="match status" value="1"/>
</dbReference>
<dbReference type="InterPro" id="IPR010179">
    <property type="entry name" value="CRISPR-assoc_prot_Cse3"/>
</dbReference>
<organism evidence="1 2">
    <name type="scientific">Magnetospirillum fulvum</name>
    <name type="common">Rhodospirillum fulvum</name>
    <dbReference type="NCBI Taxonomy" id="1082"/>
    <lineage>
        <taxon>Bacteria</taxon>
        <taxon>Pseudomonadati</taxon>
        <taxon>Pseudomonadota</taxon>
        <taxon>Alphaproteobacteria</taxon>
        <taxon>Rhodospirillales</taxon>
        <taxon>Rhodospirillaceae</taxon>
        <taxon>Magnetospirillum</taxon>
    </lineage>
</organism>
<dbReference type="NCBIfam" id="TIGR01907">
    <property type="entry name" value="casE_Cse3"/>
    <property type="match status" value="1"/>
</dbReference>
<accession>A0A1H6GQS3</accession>
<dbReference type="SMART" id="SM01101">
    <property type="entry name" value="CRISPR_assoc"/>
    <property type="match status" value="1"/>
</dbReference>
<name>A0A1H6GQS3_MAGFU</name>